<dbReference type="EMBL" id="CAJHIT010000007">
    <property type="protein sequence ID" value="CAD6503103.1"/>
    <property type="molecule type" value="Genomic_DNA"/>
</dbReference>
<evidence type="ECO:0000313" key="2">
    <source>
        <dbReference type="Proteomes" id="UP000683417"/>
    </source>
</evidence>
<dbReference type="Proteomes" id="UP000683417">
    <property type="component" value="Unassembled WGS sequence"/>
</dbReference>
<accession>A0A9W4D2H3</accession>
<name>A0A9W4D2H3_BLUGR</name>
<organism evidence="1 2">
    <name type="scientific">Blumeria graminis f. sp. triticale</name>
    <dbReference type="NCBI Taxonomy" id="1689686"/>
    <lineage>
        <taxon>Eukaryota</taxon>
        <taxon>Fungi</taxon>
        <taxon>Dikarya</taxon>
        <taxon>Ascomycota</taxon>
        <taxon>Pezizomycotina</taxon>
        <taxon>Leotiomycetes</taxon>
        <taxon>Erysiphales</taxon>
        <taxon>Erysiphaceae</taxon>
        <taxon>Blumeria</taxon>
    </lineage>
</organism>
<sequence>MRLTSIAVFLQSASFFVSTFAAFITGHIWEGHKGFNCDGRKIYYNEYNQAEKSELSGPVNYLGWKMINVYHSRLSDQEDNRTVAFQGSYDGVNRFFELIRLTQRQDIYDGYFLNSYILVTNVNNQANAMIKRSIYYRNNHPTEPRPEGLYTMCEITT</sequence>
<reference evidence="1" key="1">
    <citation type="submission" date="2020-10" db="EMBL/GenBank/DDBJ databases">
        <authorList>
            <person name="Muller C M."/>
        </authorList>
    </citation>
    <scope>NUCLEOTIDE SEQUENCE</scope>
    <source>
        <strain evidence="1">THUN-12</strain>
    </source>
</reference>
<proteinExistence type="predicted"/>
<evidence type="ECO:0000313" key="1">
    <source>
        <dbReference type="EMBL" id="CAD6503103.1"/>
    </source>
</evidence>
<comment type="caution">
    <text evidence="1">The sequence shown here is derived from an EMBL/GenBank/DDBJ whole genome shotgun (WGS) entry which is preliminary data.</text>
</comment>
<gene>
    <name evidence="1" type="ORF">BGTH12_LOCUS4461</name>
</gene>
<protein>
    <submittedName>
        <fullName evidence="1">BgTH12-02772</fullName>
    </submittedName>
</protein>
<dbReference type="AlphaFoldDB" id="A0A9W4D2H3"/>